<evidence type="ECO:0000313" key="1">
    <source>
        <dbReference type="EMBL" id="VDN53636.1"/>
    </source>
</evidence>
<reference evidence="1 3" key="2">
    <citation type="submission" date="2018-11" db="EMBL/GenBank/DDBJ databases">
        <authorList>
            <consortium name="Pathogen Informatics"/>
        </authorList>
    </citation>
    <scope>NUCLEOTIDE SEQUENCE [LARGE SCALE GENOMIC DNA]</scope>
</reference>
<dbReference type="Proteomes" id="UP000038040">
    <property type="component" value="Unplaced"/>
</dbReference>
<gene>
    <name evidence="1" type="ORF">DME_LOCUS3609</name>
</gene>
<protein>
    <submittedName>
        <fullName evidence="4">FERM domain-containing protein</fullName>
    </submittedName>
</protein>
<keyword evidence="3" id="KW-1185">Reference proteome</keyword>
<dbReference type="WBParaSite" id="DME_0001008701-mRNA-1">
    <property type="protein sequence ID" value="DME_0001008701-mRNA-1"/>
    <property type="gene ID" value="DME_0001008701"/>
</dbReference>
<name>A0A0N4UQ23_DRAME</name>
<accession>A0A0N4UQ23</accession>
<dbReference type="Proteomes" id="UP000274756">
    <property type="component" value="Unassembled WGS sequence"/>
</dbReference>
<dbReference type="EMBL" id="UYYG01000156">
    <property type="protein sequence ID" value="VDN53636.1"/>
    <property type="molecule type" value="Genomic_DNA"/>
</dbReference>
<dbReference type="AlphaFoldDB" id="A0A0N4UQ23"/>
<reference evidence="4" key="1">
    <citation type="submission" date="2017-02" db="UniProtKB">
        <authorList>
            <consortium name="WormBaseParasite"/>
        </authorList>
    </citation>
    <scope>IDENTIFICATION</scope>
</reference>
<evidence type="ECO:0000313" key="3">
    <source>
        <dbReference type="Proteomes" id="UP000274756"/>
    </source>
</evidence>
<sequence length="74" mass="8401">MSVFVSANVAANFNETEEQRAARLYLRRASKRKISVVIKLEDGTILSNTCVASYDLNSIRFTVLWEKTVFPLFA</sequence>
<proteinExistence type="predicted"/>
<evidence type="ECO:0000313" key="2">
    <source>
        <dbReference type="Proteomes" id="UP000038040"/>
    </source>
</evidence>
<organism evidence="2 4">
    <name type="scientific">Dracunculus medinensis</name>
    <name type="common">Guinea worm</name>
    <dbReference type="NCBI Taxonomy" id="318479"/>
    <lineage>
        <taxon>Eukaryota</taxon>
        <taxon>Metazoa</taxon>
        <taxon>Ecdysozoa</taxon>
        <taxon>Nematoda</taxon>
        <taxon>Chromadorea</taxon>
        <taxon>Rhabditida</taxon>
        <taxon>Spirurina</taxon>
        <taxon>Dracunculoidea</taxon>
        <taxon>Dracunculidae</taxon>
        <taxon>Dracunculus</taxon>
    </lineage>
</organism>
<evidence type="ECO:0000313" key="4">
    <source>
        <dbReference type="WBParaSite" id="DME_0001008701-mRNA-1"/>
    </source>
</evidence>